<evidence type="ECO:0008006" key="4">
    <source>
        <dbReference type="Google" id="ProtNLM"/>
    </source>
</evidence>
<comment type="caution">
    <text evidence="2">The sequence shown here is derived from an EMBL/GenBank/DDBJ whole genome shotgun (WGS) entry which is preliminary data.</text>
</comment>
<feature type="region of interest" description="Disordered" evidence="1">
    <location>
        <begin position="388"/>
        <end position="452"/>
    </location>
</feature>
<feature type="compositionally biased region" description="Polar residues" evidence="1">
    <location>
        <begin position="441"/>
        <end position="452"/>
    </location>
</feature>
<evidence type="ECO:0000313" key="2">
    <source>
        <dbReference type="EMBL" id="TKA75223.1"/>
    </source>
</evidence>
<dbReference type="GO" id="GO:0003676">
    <property type="term" value="F:nucleic acid binding"/>
    <property type="evidence" value="ECO:0007669"/>
    <property type="project" value="InterPro"/>
</dbReference>
<accession>A0A4U0XIL4</accession>
<sequence length="452" mass="50183">MEKTATTVVTGQNSAVTTAIATAASQYPTLCAHERQGLTPLQDQSHDATNQRVELEARDAQSNDFSFIHCGHGGECACIGVKERRGAIANADQGHHEEGASDEAPRVAPAIRWESTPCGHIDRAYWPPSLYGQHHSHRIWEVAVNDKRGDTFIFAHWVRFERRSSAFTGIGVYFGSDSPFNISELASRSLDGPDSTTAELSAGLRALQIIIDLKKAGRIPLVKEVILKTDSASMHNAMTNKIFAWRRDGFIKGGRGMKYRDLFWSLEEAIVELYNTHHTAVLFFWTPRKFNVDADQLATAALRREDSCRLVELANMQALRHMKRKRDALQDTELVDPKRLCGQKPPAPWLRRNSVVPSVPSVNAVGGSESSVELRRLSRIAAQITPNPLDPLMAKLGHSARGKLPSPPQLPHLPPPAKAFQPSDIYGDDPATHPGFRNALNPWNQQQRQPER</sequence>
<dbReference type="Proteomes" id="UP000309340">
    <property type="component" value="Unassembled WGS sequence"/>
</dbReference>
<dbReference type="AlphaFoldDB" id="A0A4U0XIL4"/>
<dbReference type="EMBL" id="NAJQ01000200">
    <property type="protein sequence ID" value="TKA75223.1"/>
    <property type="molecule type" value="Genomic_DNA"/>
</dbReference>
<reference evidence="2 3" key="1">
    <citation type="submission" date="2017-03" db="EMBL/GenBank/DDBJ databases">
        <title>Genomes of endolithic fungi from Antarctica.</title>
        <authorList>
            <person name="Coleine C."/>
            <person name="Masonjones S."/>
            <person name="Stajich J.E."/>
        </authorList>
    </citation>
    <scope>NUCLEOTIDE SEQUENCE [LARGE SCALE GENOMIC DNA]</scope>
    <source>
        <strain evidence="2 3">CCFEE 5184</strain>
    </source>
</reference>
<dbReference type="Gene3D" id="3.30.420.10">
    <property type="entry name" value="Ribonuclease H-like superfamily/Ribonuclease H"/>
    <property type="match status" value="1"/>
</dbReference>
<dbReference type="InterPro" id="IPR036397">
    <property type="entry name" value="RNaseH_sf"/>
</dbReference>
<evidence type="ECO:0000313" key="3">
    <source>
        <dbReference type="Proteomes" id="UP000309340"/>
    </source>
</evidence>
<dbReference type="InterPro" id="IPR012337">
    <property type="entry name" value="RNaseH-like_sf"/>
</dbReference>
<feature type="compositionally biased region" description="Pro residues" evidence="1">
    <location>
        <begin position="405"/>
        <end position="417"/>
    </location>
</feature>
<keyword evidence="3" id="KW-1185">Reference proteome</keyword>
<dbReference type="STRING" id="329884.A0A4U0XIL4"/>
<dbReference type="OrthoDB" id="245563at2759"/>
<organism evidence="2 3">
    <name type="scientific">Friedmanniomyces simplex</name>
    <dbReference type="NCBI Taxonomy" id="329884"/>
    <lineage>
        <taxon>Eukaryota</taxon>
        <taxon>Fungi</taxon>
        <taxon>Dikarya</taxon>
        <taxon>Ascomycota</taxon>
        <taxon>Pezizomycotina</taxon>
        <taxon>Dothideomycetes</taxon>
        <taxon>Dothideomycetidae</taxon>
        <taxon>Mycosphaerellales</taxon>
        <taxon>Teratosphaeriaceae</taxon>
        <taxon>Friedmanniomyces</taxon>
    </lineage>
</organism>
<name>A0A4U0XIL4_9PEZI</name>
<proteinExistence type="predicted"/>
<dbReference type="SUPFAM" id="SSF53098">
    <property type="entry name" value="Ribonuclease H-like"/>
    <property type="match status" value="1"/>
</dbReference>
<protein>
    <recommendedName>
        <fullName evidence="4">RNase H type-1 domain-containing protein</fullName>
    </recommendedName>
</protein>
<evidence type="ECO:0000256" key="1">
    <source>
        <dbReference type="SAM" id="MobiDB-lite"/>
    </source>
</evidence>
<gene>
    <name evidence="2" type="ORF">B0A55_05900</name>
</gene>